<proteinExistence type="predicted"/>
<dbReference type="Pfam" id="PF00239">
    <property type="entry name" value="Resolvase"/>
    <property type="match status" value="1"/>
</dbReference>
<reference evidence="4" key="1">
    <citation type="journal article" date="2019" name="Int. J. Syst. Evol. Microbiol.">
        <title>The Global Catalogue of Microorganisms (GCM) 10K type strain sequencing project: providing services to taxonomists for standard genome sequencing and annotation.</title>
        <authorList>
            <consortium name="The Broad Institute Genomics Platform"/>
            <consortium name="The Broad Institute Genome Sequencing Center for Infectious Disease"/>
            <person name="Wu L."/>
            <person name="Ma J."/>
        </authorList>
    </citation>
    <scope>NUCLEOTIDE SEQUENCE [LARGE SCALE GENOMIC DNA]</scope>
    <source>
        <strain evidence="4">JCM 16702</strain>
    </source>
</reference>
<feature type="compositionally biased region" description="Low complexity" evidence="1">
    <location>
        <begin position="108"/>
        <end position="126"/>
    </location>
</feature>
<evidence type="ECO:0000313" key="4">
    <source>
        <dbReference type="Proteomes" id="UP001500683"/>
    </source>
</evidence>
<keyword evidence="4" id="KW-1185">Reference proteome</keyword>
<comment type="caution">
    <text evidence="3">The sequence shown here is derived from an EMBL/GenBank/DDBJ whole genome shotgun (WGS) entry which is preliminary data.</text>
</comment>
<organism evidence="3 4">
    <name type="scientific">Actinomadura miaoliensis</name>
    <dbReference type="NCBI Taxonomy" id="430685"/>
    <lineage>
        <taxon>Bacteria</taxon>
        <taxon>Bacillati</taxon>
        <taxon>Actinomycetota</taxon>
        <taxon>Actinomycetes</taxon>
        <taxon>Streptosporangiales</taxon>
        <taxon>Thermomonosporaceae</taxon>
        <taxon>Actinomadura</taxon>
    </lineage>
</organism>
<dbReference type="Proteomes" id="UP001500683">
    <property type="component" value="Unassembled WGS sequence"/>
</dbReference>
<evidence type="ECO:0000256" key="1">
    <source>
        <dbReference type="SAM" id="MobiDB-lite"/>
    </source>
</evidence>
<name>A0ABP7WYT5_9ACTN</name>
<gene>
    <name evidence="3" type="ORF">GCM10022214_75490</name>
</gene>
<sequence length="145" mass="15606">MHRARRPKISTRATRRPELDRAVSVARELRASGVAVTVVVHEHERLGRGIELAAPAEQLKAAGVGLEFLTGELQGSHDPSGIALHRPCDRPPLVGPWVDFGPSGFSESRTATPAARSATSTQAPAPLHVRPGHGRPRRLRCIRTG</sequence>
<evidence type="ECO:0000313" key="3">
    <source>
        <dbReference type="EMBL" id="GAA4099445.1"/>
    </source>
</evidence>
<evidence type="ECO:0000259" key="2">
    <source>
        <dbReference type="Pfam" id="PF00239"/>
    </source>
</evidence>
<dbReference type="InterPro" id="IPR006119">
    <property type="entry name" value="Resolv_N"/>
</dbReference>
<dbReference type="EMBL" id="BAAAZG010000059">
    <property type="protein sequence ID" value="GAA4099445.1"/>
    <property type="molecule type" value="Genomic_DNA"/>
</dbReference>
<feature type="domain" description="Resolvase/invertase-type recombinase catalytic" evidence="2">
    <location>
        <begin position="9"/>
        <end position="81"/>
    </location>
</feature>
<feature type="region of interest" description="Disordered" evidence="1">
    <location>
        <begin position="99"/>
        <end position="135"/>
    </location>
</feature>
<protein>
    <recommendedName>
        <fullName evidence="2">Resolvase/invertase-type recombinase catalytic domain-containing protein</fullName>
    </recommendedName>
</protein>
<accession>A0ABP7WYT5</accession>